<dbReference type="Pfam" id="PF00379">
    <property type="entry name" value="Chitin_bind_4"/>
    <property type="match status" value="1"/>
</dbReference>
<reference evidence="3" key="1">
    <citation type="submission" date="2016-03" db="EMBL/GenBank/DDBJ databases">
        <title>RNAseq analyses of the sensorial organs of adult female Aedes albopictus.</title>
        <authorList>
            <person name="Fabrizio L."/>
            <person name="Ribeiro J.M."/>
            <person name="Arca B."/>
        </authorList>
    </citation>
    <scope>NUCLEOTIDE SEQUENCE</scope>
</reference>
<evidence type="ECO:0000313" key="3">
    <source>
        <dbReference type="EMBL" id="JAV47545.1"/>
    </source>
</evidence>
<keyword evidence="1" id="KW-0193">Cuticle</keyword>
<keyword evidence="2" id="KW-0732">Signal</keyword>
<protein>
    <submittedName>
        <fullName evidence="3">Putative larval cuticle protein</fullName>
    </submittedName>
</protein>
<dbReference type="InterPro" id="IPR000618">
    <property type="entry name" value="Insect_cuticle"/>
</dbReference>
<name>A0A1W7R8X1_AEDAL</name>
<dbReference type="VEuPathDB" id="VectorBase:AALC636_036110"/>
<evidence type="ECO:0000256" key="1">
    <source>
        <dbReference type="PROSITE-ProRule" id="PRU00497"/>
    </source>
</evidence>
<dbReference type="EMBL" id="GEHC01000100">
    <property type="protein sequence ID" value="JAV47545.1"/>
    <property type="molecule type" value="Transcribed_RNA"/>
</dbReference>
<dbReference type="PROSITE" id="PS51155">
    <property type="entry name" value="CHIT_BIND_RR_2"/>
    <property type="match status" value="1"/>
</dbReference>
<dbReference type="VEuPathDB" id="VectorBase:AALFPA_041017"/>
<organism evidence="3">
    <name type="scientific">Aedes albopictus</name>
    <name type="common">Asian tiger mosquito</name>
    <name type="synonym">Stegomyia albopicta</name>
    <dbReference type="NCBI Taxonomy" id="7160"/>
    <lineage>
        <taxon>Eukaryota</taxon>
        <taxon>Metazoa</taxon>
        <taxon>Ecdysozoa</taxon>
        <taxon>Arthropoda</taxon>
        <taxon>Hexapoda</taxon>
        <taxon>Insecta</taxon>
        <taxon>Pterygota</taxon>
        <taxon>Neoptera</taxon>
        <taxon>Endopterygota</taxon>
        <taxon>Diptera</taxon>
        <taxon>Nematocera</taxon>
        <taxon>Culicoidea</taxon>
        <taxon>Culicidae</taxon>
        <taxon>Culicinae</taxon>
        <taxon>Aedini</taxon>
        <taxon>Aedes</taxon>
        <taxon>Stegomyia</taxon>
    </lineage>
</organism>
<dbReference type="GO" id="GO:0042302">
    <property type="term" value="F:structural constituent of cuticle"/>
    <property type="evidence" value="ECO:0007669"/>
    <property type="project" value="UniProtKB-UniRule"/>
</dbReference>
<evidence type="ECO:0000256" key="2">
    <source>
        <dbReference type="SAM" id="SignalP"/>
    </source>
</evidence>
<accession>A0A1W7R8X1</accession>
<sequence length="127" mass="14264">MKVVALCLYILVIAWVKVNSRPTTNEEYQKIEIDSILNAKEGNGTIYLHVLSDGTMLLRKTYSKVVNGYEVRVEEGSYSFIGPDKLLYKTTYIADERGYRAKTSFSNATATFVEDSIDPKVLISLLG</sequence>
<feature type="chain" id="PRO_5010861259" evidence="2">
    <location>
        <begin position="21"/>
        <end position="127"/>
    </location>
</feature>
<dbReference type="AlphaFoldDB" id="A0A1W7R8X1"/>
<proteinExistence type="predicted"/>
<feature type="signal peptide" evidence="2">
    <location>
        <begin position="1"/>
        <end position="20"/>
    </location>
</feature>